<evidence type="ECO:0000256" key="2">
    <source>
        <dbReference type="ARBA" id="ARBA00022475"/>
    </source>
</evidence>
<gene>
    <name evidence="6 7" type="primary">nhaA</name>
    <name evidence="7" type="ORF">ENE74_08360</name>
</gene>
<feature type="transmembrane region" description="Helical" evidence="6">
    <location>
        <begin position="270"/>
        <end position="291"/>
    </location>
</feature>
<dbReference type="OrthoDB" id="9808135at2"/>
<keyword evidence="5 6" id="KW-0472">Membrane</keyword>
<dbReference type="Proteomes" id="UP000282977">
    <property type="component" value="Unassembled WGS sequence"/>
</dbReference>
<dbReference type="RefSeq" id="WP_127690387.1">
    <property type="nucleotide sequence ID" value="NZ_RZUL01000002.1"/>
</dbReference>
<dbReference type="InterPro" id="IPR004670">
    <property type="entry name" value="NhaA"/>
</dbReference>
<comment type="similarity">
    <text evidence="6">Belongs to the NhaA Na(+)/H(+) (TC 2.A.33) antiporter family.</text>
</comment>
<evidence type="ECO:0000256" key="1">
    <source>
        <dbReference type="ARBA" id="ARBA00004429"/>
    </source>
</evidence>
<dbReference type="InterPro" id="IPR023171">
    <property type="entry name" value="Na/H_antiporter_dom_sf"/>
</dbReference>
<comment type="caution">
    <text evidence="7">The sequence shown here is derived from an EMBL/GenBank/DDBJ whole genome shotgun (WGS) entry which is preliminary data.</text>
</comment>
<dbReference type="EMBL" id="RZUL01000002">
    <property type="protein sequence ID" value="RVT42210.1"/>
    <property type="molecule type" value="Genomic_DNA"/>
</dbReference>
<evidence type="ECO:0000313" key="7">
    <source>
        <dbReference type="EMBL" id="RVT42210.1"/>
    </source>
</evidence>
<dbReference type="GO" id="GO:0015385">
    <property type="term" value="F:sodium:proton antiporter activity"/>
    <property type="evidence" value="ECO:0007669"/>
    <property type="project" value="UniProtKB-UniRule"/>
</dbReference>
<keyword evidence="6" id="KW-0813">Transport</keyword>
<dbReference type="Gene3D" id="1.20.1530.10">
    <property type="entry name" value="Na+/H+ antiporter like domain"/>
    <property type="match status" value="1"/>
</dbReference>
<dbReference type="HAMAP" id="MF_01844">
    <property type="entry name" value="NhaA"/>
    <property type="match status" value="1"/>
</dbReference>
<feature type="transmembrane region" description="Helical" evidence="6">
    <location>
        <begin position="216"/>
        <end position="242"/>
    </location>
</feature>
<evidence type="ECO:0000313" key="8">
    <source>
        <dbReference type="Proteomes" id="UP000282977"/>
    </source>
</evidence>
<sequence>MAQRRNRSALRDFLSSEAGGGVLLMVAAALAMIAANGPSAVAEGYHHLVHMVTGPVLTPKLGAMTVHLWINDGLMALFFLLVGLEIKREFVDGRLANWNARRLPMIAAAAGMLIPAMVYLAAVRGDPAATNGWAIPAATDIAFAIGVLALLGKRAPTSLKLFLMTVAIVDDMGAVAIIAIVYTQGLDVMALLAAAVILGVMFSLNRMGVRSLPVYLIGFALLWYAVLLSGVHATIAGVLAAFTVPIRRTPGAPDADDSPLHILEHALHPLSAYLVVPLFGFANAGVTLGGLSWAEIFAPLPIGIAAGLFLGKQIGIFLSVAIAVKLGLGARPRGATWLQVYGVAMLCGIGFTMSLFIGGLAFPGAPLLVEEAKIGILMGSILSAIVGFAILRFAPPHPLHNLEEVLQEREIEQDGDVARC</sequence>
<keyword evidence="6" id="KW-0915">Sodium</keyword>
<feature type="transmembrane region" description="Helical" evidence="6">
    <location>
        <begin position="21"/>
        <end position="41"/>
    </location>
</feature>
<keyword evidence="8" id="KW-1185">Reference proteome</keyword>
<dbReference type="GO" id="GO:0005886">
    <property type="term" value="C:plasma membrane"/>
    <property type="evidence" value="ECO:0007669"/>
    <property type="project" value="UniProtKB-SubCell"/>
</dbReference>
<feature type="transmembrane region" description="Helical" evidence="6">
    <location>
        <begin position="133"/>
        <end position="152"/>
    </location>
</feature>
<keyword evidence="6" id="KW-0050">Antiport</keyword>
<feature type="transmembrane region" description="Helical" evidence="6">
    <location>
        <begin position="340"/>
        <end position="362"/>
    </location>
</feature>
<comment type="catalytic activity">
    <reaction evidence="6">
        <text>Na(+)(in) + 2 H(+)(out) = Na(+)(out) + 2 H(+)(in)</text>
        <dbReference type="Rhea" id="RHEA:29251"/>
        <dbReference type="ChEBI" id="CHEBI:15378"/>
        <dbReference type="ChEBI" id="CHEBI:29101"/>
    </reaction>
</comment>
<evidence type="ECO:0000256" key="3">
    <source>
        <dbReference type="ARBA" id="ARBA00022692"/>
    </source>
</evidence>
<accession>A0A437JA12</accession>
<evidence type="ECO:0000256" key="6">
    <source>
        <dbReference type="HAMAP-Rule" id="MF_01844"/>
    </source>
</evidence>
<dbReference type="AlphaFoldDB" id="A0A437JA12"/>
<feature type="transmembrane region" description="Helical" evidence="6">
    <location>
        <begin position="188"/>
        <end position="204"/>
    </location>
</feature>
<keyword evidence="6" id="KW-0406">Ion transport</keyword>
<comment type="function">
    <text evidence="6">Na(+)/H(+) antiporter that extrudes sodium in exchange for external protons.</text>
</comment>
<dbReference type="PANTHER" id="PTHR30341:SF0">
    <property type="entry name" value="NA(+)_H(+) ANTIPORTER NHAA"/>
    <property type="match status" value="1"/>
</dbReference>
<proteinExistence type="inferred from homology"/>
<dbReference type="GO" id="GO:0006885">
    <property type="term" value="P:regulation of pH"/>
    <property type="evidence" value="ECO:0007669"/>
    <property type="project" value="UniProtKB-UniRule"/>
</dbReference>
<reference evidence="7 8" key="1">
    <citation type="submission" date="2019-01" db="EMBL/GenBank/DDBJ databases">
        <authorList>
            <person name="Chen W.-M."/>
        </authorList>
    </citation>
    <scope>NUCLEOTIDE SEQUENCE [LARGE SCALE GENOMIC DNA]</scope>
    <source>
        <strain evidence="7 8">TLA-22</strain>
    </source>
</reference>
<feature type="transmembrane region" description="Helical" evidence="6">
    <location>
        <begin position="103"/>
        <end position="121"/>
    </location>
</feature>
<keyword evidence="4 6" id="KW-1133">Transmembrane helix</keyword>
<organism evidence="7 8">
    <name type="scientific">Sphingobium algorifonticola</name>
    <dbReference type="NCBI Taxonomy" id="2008318"/>
    <lineage>
        <taxon>Bacteria</taxon>
        <taxon>Pseudomonadati</taxon>
        <taxon>Pseudomonadota</taxon>
        <taxon>Alphaproteobacteria</taxon>
        <taxon>Sphingomonadales</taxon>
        <taxon>Sphingomonadaceae</taxon>
        <taxon>Sphingobium</taxon>
    </lineage>
</organism>
<dbReference type="NCBIfam" id="NF007112">
    <property type="entry name" value="PRK09561.1"/>
    <property type="match status" value="1"/>
</dbReference>
<keyword evidence="3 6" id="KW-0812">Transmembrane</keyword>
<keyword evidence="6" id="KW-0739">Sodium transport</keyword>
<protein>
    <recommendedName>
        <fullName evidence="6">Na(+)/H(+) antiporter NhaA</fullName>
    </recommendedName>
    <alternativeName>
        <fullName evidence="6">Sodium/proton antiporter NhaA</fullName>
    </alternativeName>
</protein>
<feature type="transmembrane region" description="Helical" evidence="6">
    <location>
        <begin position="61"/>
        <end position="82"/>
    </location>
</feature>
<keyword evidence="2 6" id="KW-1003">Cell membrane</keyword>
<feature type="transmembrane region" description="Helical" evidence="6">
    <location>
        <begin position="303"/>
        <end position="328"/>
    </location>
</feature>
<name>A0A437JA12_9SPHN</name>
<feature type="transmembrane region" description="Helical" evidence="6">
    <location>
        <begin position="374"/>
        <end position="394"/>
    </location>
</feature>
<dbReference type="PANTHER" id="PTHR30341">
    <property type="entry name" value="SODIUM ION/PROTON ANTIPORTER NHAA-RELATED"/>
    <property type="match status" value="1"/>
</dbReference>
<evidence type="ECO:0000256" key="5">
    <source>
        <dbReference type="ARBA" id="ARBA00023136"/>
    </source>
</evidence>
<comment type="subcellular location">
    <subcellularLocation>
        <location evidence="1">Cell inner membrane</location>
        <topology evidence="1">Multi-pass membrane protein</topology>
    </subcellularLocation>
    <subcellularLocation>
        <location evidence="6">Cell membrane</location>
        <topology evidence="6">Multi-pass membrane protein</topology>
    </subcellularLocation>
</comment>
<dbReference type="Pfam" id="PF06965">
    <property type="entry name" value="Na_H_antiport_1"/>
    <property type="match status" value="1"/>
</dbReference>
<dbReference type="NCBIfam" id="TIGR00773">
    <property type="entry name" value="NhaA"/>
    <property type="match status" value="1"/>
</dbReference>
<dbReference type="NCBIfam" id="NF007111">
    <property type="entry name" value="PRK09560.1"/>
    <property type="match status" value="1"/>
</dbReference>
<evidence type="ECO:0000256" key="4">
    <source>
        <dbReference type="ARBA" id="ARBA00022989"/>
    </source>
</evidence>